<keyword evidence="1" id="KW-1133">Transmembrane helix</keyword>
<protein>
    <submittedName>
        <fullName evidence="2">Uncharacterized protein</fullName>
    </submittedName>
</protein>
<dbReference type="Proteomes" id="UP000676917">
    <property type="component" value="Unassembled WGS sequence"/>
</dbReference>
<proteinExistence type="predicted"/>
<comment type="caution">
    <text evidence="2">The sequence shown here is derived from an EMBL/GenBank/DDBJ whole genome shotgun (WGS) entry which is preliminary data.</text>
</comment>
<feature type="transmembrane region" description="Helical" evidence="1">
    <location>
        <begin position="6"/>
        <end position="25"/>
    </location>
</feature>
<keyword evidence="1" id="KW-0472">Membrane</keyword>
<dbReference type="RefSeq" id="WP_212920710.1">
    <property type="nucleotide sequence ID" value="NZ_BORP01000003.1"/>
</dbReference>
<gene>
    <name evidence="2" type="ORF">J43TS3_18210</name>
</gene>
<dbReference type="EMBL" id="BORP01000003">
    <property type="protein sequence ID" value="GIO27210.1"/>
    <property type="molecule type" value="Genomic_DNA"/>
</dbReference>
<evidence type="ECO:0000313" key="3">
    <source>
        <dbReference type="Proteomes" id="UP000676917"/>
    </source>
</evidence>
<keyword evidence="3" id="KW-1185">Reference proteome</keyword>
<evidence type="ECO:0000256" key="1">
    <source>
        <dbReference type="SAM" id="Phobius"/>
    </source>
</evidence>
<keyword evidence="1" id="KW-0812">Transmembrane</keyword>
<organism evidence="2 3">
    <name type="scientific">Ornithinibacillus bavariensis</name>
    <dbReference type="NCBI Taxonomy" id="545502"/>
    <lineage>
        <taxon>Bacteria</taxon>
        <taxon>Bacillati</taxon>
        <taxon>Bacillota</taxon>
        <taxon>Bacilli</taxon>
        <taxon>Bacillales</taxon>
        <taxon>Bacillaceae</taxon>
        <taxon>Ornithinibacillus</taxon>
    </lineage>
</organism>
<dbReference type="AlphaFoldDB" id="A0A919X9X8"/>
<name>A0A919X9X8_9BACI</name>
<accession>A0A919X9X8</accession>
<evidence type="ECO:0000313" key="2">
    <source>
        <dbReference type="EMBL" id="GIO27210.1"/>
    </source>
</evidence>
<reference evidence="2" key="1">
    <citation type="submission" date="2021-03" db="EMBL/GenBank/DDBJ databases">
        <title>Antimicrobial resistance genes in bacteria isolated from Japanese honey, and their potential for conferring macrolide and lincosamide resistance in the American foulbrood pathogen Paenibacillus larvae.</title>
        <authorList>
            <person name="Okamoto M."/>
            <person name="Kumagai M."/>
            <person name="Kanamori H."/>
            <person name="Takamatsu D."/>
        </authorList>
    </citation>
    <scope>NUCLEOTIDE SEQUENCE</scope>
    <source>
        <strain evidence="2">J43TS3</strain>
    </source>
</reference>
<sequence>MLVKQFWRLISLIIVIVVVLVTYFVHTGLVVAGQFPEFIIKTVEGDESVIKNVEIYGDYYRNDQYSSPVTISNTGSFYFAEQSYFQRLESSFPRNEVSKLKEKYRGFMRGKWDYPTSYFENEKFLAYVDLQFSTRVLQTNYHQDYSLYVDVLNKSTNDSSEFKVTIPGQEGSEYFDLVDVQMTDELLKVIIKIQSYVDGGQNFAKLNVYTIDPSSKKLIGDETIGSTEEENQENVNRWHNIELLNNLNDMHEEKNLLVMKEELEESKASVDENIAQDDTASEIINRSLYIFNLDSLEMKELKVSETLKEELINANLYSDVMISDNQVYLAYLLDGKLTVLGFNLETYKEESKVSFDVQEMGVENISDVTLKNDKVYALGLYKDNLTTANVFVGDVTSGKVLYQGEIEAKNTKDNEDTYHLEMYDLIVQ</sequence>